<gene>
    <name evidence="2" type="ORF">HINF_LOCUS17964</name>
    <name evidence="1" type="ORF">HINF_LOCUS66206</name>
</gene>
<evidence type="ECO:0000313" key="3">
    <source>
        <dbReference type="Proteomes" id="UP001642409"/>
    </source>
</evidence>
<protein>
    <submittedName>
        <fullName evidence="1">Uncharacterized protein</fullName>
    </submittedName>
</protein>
<reference evidence="1" key="1">
    <citation type="submission" date="2023-06" db="EMBL/GenBank/DDBJ databases">
        <authorList>
            <person name="Kurt Z."/>
        </authorList>
    </citation>
    <scope>NUCLEOTIDE SEQUENCE</scope>
</reference>
<proteinExistence type="predicted"/>
<evidence type="ECO:0000313" key="2">
    <source>
        <dbReference type="EMBL" id="CAL6002522.1"/>
    </source>
</evidence>
<comment type="caution">
    <text evidence="1">The sequence shown here is derived from an EMBL/GenBank/DDBJ whole genome shotgun (WGS) entry which is preliminary data.</text>
</comment>
<sequence>MQELVKHIVSNNKQIQKQLKIVDTEQYTQQNQGVYKQLDADIKRGMLRFKSLLFNENYSESFYTQQQIFQQYFLLLWVNFPKSLQQQYYQGFTDIFETMFISLVSTDKIVCDQTTKCSLQSLSSYIQIPNAILNYSMQIVNKNKNKFSYGFCEQVAHKTLKYLQLFDPISYFILQSIQPEIVINLLTKFSINCCLHETNLPNLSCVLTHFFLEQPDSVQALLIQTIISISARVFVPYCFDVSESDLLFGFKKRLVENQSFQRLNDPFDIAMQFLNEAVKFVLQNERNEEELIILVNNIKNNYKTYLNRQTDQLI</sequence>
<dbReference type="AlphaFoldDB" id="A0AA86RQ19"/>
<organism evidence="1">
    <name type="scientific">Hexamita inflata</name>
    <dbReference type="NCBI Taxonomy" id="28002"/>
    <lineage>
        <taxon>Eukaryota</taxon>
        <taxon>Metamonada</taxon>
        <taxon>Diplomonadida</taxon>
        <taxon>Hexamitidae</taxon>
        <taxon>Hexamitinae</taxon>
        <taxon>Hexamita</taxon>
    </lineage>
</organism>
<keyword evidence="3" id="KW-1185">Reference proteome</keyword>
<evidence type="ECO:0000313" key="1">
    <source>
        <dbReference type="EMBL" id="CAI9978561.1"/>
    </source>
</evidence>
<reference evidence="2 3" key="2">
    <citation type="submission" date="2024-07" db="EMBL/GenBank/DDBJ databases">
        <authorList>
            <person name="Akdeniz Z."/>
        </authorList>
    </citation>
    <scope>NUCLEOTIDE SEQUENCE [LARGE SCALE GENOMIC DNA]</scope>
</reference>
<dbReference type="EMBL" id="CAXDID020000045">
    <property type="protein sequence ID" value="CAL6002522.1"/>
    <property type="molecule type" value="Genomic_DNA"/>
</dbReference>
<dbReference type="Proteomes" id="UP001642409">
    <property type="component" value="Unassembled WGS sequence"/>
</dbReference>
<accession>A0AA86RQ19</accession>
<name>A0AA86RQ19_9EUKA</name>
<dbReference type="EMBL" id="CATOUU010001185">
    <property type="protein sequence ID" value="CAI9978561.1"/>
    <property type="molecule type" value="Genomic_DNA"/>
</dbReference>